<evidence type="ECO:0000256" key="2">
    <source>
        <dbReference type="SAM" id="MobiDB-lite"/>
    </source>
</evidence>
<evidence type="ECO:0000313" key="4">
    <source>
        <dbReference type="EMBL" id="KAK4503617.1"/>
    </source>
</evidence>
<feature type="compositionally biased region" description="Basic and acidic residues" evidence="2">
    <location>
        <begin position="449"/>
        <end position="462"/>
    </location>
</feature>
<organism evidence="4 5">
    <name type="scientific">Zasmidium cellare</name>
    <name type="common">Wine cellar mold</name>
    <name type="synonym">Racodium cellare</name>
    <dbReference type="NCBI Taxonomy" id="395010"/>
    <lineage>
        <taxon>Eukaryota</taxon>
        <taxon>Fungi</taxon>
        <taxon>Dikarya</taxon>
        <taxon>Ascomycota</taxon>
        <taxon>Pezizomycotina</taxon>
        <taxon>Dothideomycetes</taxon>
        <taxon>Dothideomycetidae</taxon>
        <taxon>Mycosphaerellales</taxon>
        <taxon>Mycosphaerellaceae</taxon>
        <taxon>Zasmidium</taxon>
    </lineage>
</organism>
<keyword evidence="5" id="KW-1185">Reference proteome</keyword>
<feature type="compositionally biased region" description="Polar residues" evidence="2">
    <location>
        <begin position="463"/>
        <end position="473"/>
    </location>
</feature>
<dbReference type="SMART" id="SM00066">
    <property type="entry name" value="GAL4"/>
    <property type="match status" value="1"/>
</dbReference>
<sequence>MMMTQSSYYGGDFDSFSRSSHRAPTAAHYDRPVPYTHSYYEPPDYPGRAGSRALIQEQGQDNQPSSHARRRIQVACSRCRRRKIKCTGDPGDGSGCSACRSAGADRNTCTFIRVGSHHVPVAGIDIMPTSSGVAAGTPTTATYGTDVTTSAYDTSLYQTHHRPSLPMLQTRSAYPEYDSYNASPADDYTYASSTIQRQQAFPSGYGAESFRPWTSGSISAPVTSGSMYYEPGSAFSFGNLQVPSMPTGRLPSVTAEAFSPLNMGSLHSSLPTQTVQERRLPMPYTQSYAQPTYTAAEVPQIRPLGSVSDGRMVVNGIHSRNSMPWSIDSAALTPSSRHGSMSGAPAVQSQHGLPIPTSSGSMNESTVLGYQFSTSSTSPEISPTSGPTLSESFSSTSTSSTGSIMPPPAHVRYSSHYGHRYHNTAESPRPSSARATAASLYSFSAGVDTTDRSNTSDRHGSTDDSVLSATPQHNYMPPLRHPQPQHTASLDELRRRSSHDERAATAHRMSVSNLNARY</sequence>
<gene>
    <name evidence="4" type="ORF">PRZ48_004532</name>
</gene>
<dbReference type="CDD" id="cd00067">
    <property type="entry name" value="GAL4"/>
    <property type="match status" value="1"/>
</dbReference>
<accession>A0ABR0EQ66</accession>
<feature type="compositionally biased region" description="Low complexity" evidence="2">
    <location>
        <begin position="373"/>
        <end position="403"/>
    </location>
</feature>
<dbReference type="SUPFAM" id="SSF57701">
    <property type="entry name" value="Zn2/Cys6 DNA-binding domain"/>
    <property type="match status" value="1"/>
</dbReference>
<protein>
    <recommendedName>
        <fullName evidence="3">Zn(2)-C6 fungal-type domain-containing protein</fullName>
    </recommendedName>
</protein>
<feature type="region of interest" description="Disordered" evidence="2">
    <location>
        <begin position="328"/>
        <end position="414"/>
    </location>
</feature>
<dbReference type="Gene3D" id="4.10.240.10">
    <property type="entry name" value="Zn(2)-C6 fungal-type DNA-binding domain"/>
    <property type="match status" value="1"/>
</dbReference>
<dbReference type="InterPro" id="IPR001138">
    <property type="entry name" value="Zn2Cys6_DnaBD"/>
</dbReference>
<reference evidence="4 5" key="1">
    <citation type="journal article" date="2023" name="G3 (Bethesda)">
        <title>A chromosome-level genome assembly of Zasmidium syzygii isolated from banana leaves.</title>
        <authorList>
            <person name="van Westerhoven A.C."/>
            <person name="Mehrabi R."/>
            <person name="Talebi R."/>
            <person name="Steentjes M.B.F."/>
            <person name="Corcolon B."/>
            <person name="Chong P.A."/>
            <person name="Kema G.H.J."/>
            <person name="Seidl M.F."/>
        </authorList>
    </citation>
    <scope>NUCLEOTIDE SEQUENCE [LARGE SCALE GENOMIC DNA]</scope>
    <source>
        <strain evidence="4 5">P124</strain>
    </source>
</reference>
<feature type="compositionally biased region" description="Polar residues" evidence="2">
    <location>
        <begin position="347"/>
        <end position="372"/>
    </location>
</feature>
<comment type="caution">
    <text evidence="4">The sequence shown here is derived from an EMBL/GenBank/DDBJ whole genome shotgun (WGS) entry which is preliminary data.</text>
</comment>
<dbReference type="EMBL" id="JAXOVC010000003">
    <property type="protein sequence ID" value="KAK4503617.1"/>
    <property type="molecule type" value="Genomic_DNA"/>
</dbReference>
<name>A0ABR0EQ66_ZASCE</name>
<evidence type="ECO:0000259" key="3">
    <source>
        <dbReference type="PROSITE" id="PS50048"/>
    </source>
</evidence>
<feature type="domain" description="Zn(2)-C6 fungal-type" evidence="3">
    <location>
        <begin position="75"/>
        <end position="111"/>
    </location>
</feature>
<proteinExistence type="predicted"/>
<keyword evidence="1" id="KW-0539">Nucleus</keyword>
<dbReference type="InterPro" id="IPR036864">
    <property type="entry name" value="Zn2-C6_fun-type_DNA-bd_sf"/>
</dbReference>
<feature type="region of interest" description="Disordered" evidence="2">
    <location>
        <begin position="447"/>
        <end position="518"/>
    </location>
</feature>
<evidence type="ECO:0000256" key="1">
    <source>
        <dbReference type="ARBA" id="ARBA00023242"/>
    </source>
</evidence>
<feature type="compositionally biased region" description="Basic and acidic residues" evidence="2">
    <location>
        <begin position="489"/>
        <end position="504"/>
    </location>
</feature>
<evidence type="ECO:0000313" key="5">
    <source>
        <dbReference type="Proteomes" id="UP001305779"/>
    </source>
</evidence>
<dbReference type="PROSITE" id="PS50048">
    <property type="entry name" value="ZN2_CY6_FUNGAL_2"/>
    <property type="match status" value="1"/>
</dbReference>
<dbReference type="Proteomes" id="UP001305779">
    <property type="component" value="Unassembled WGS sequence"/>
</dbReference>
<dbReference type="Pfam" id="PF00172">
    <property type="entry name" value="Zn_clus"/>
    <property type="match status" value="1"/>
</dbReference>